<comment type="similarity">
    <text evidence="2 10">Belongs to the glycosyl hydrolase 17 family.</text>
</comment>
<protein>
    <recommendedName>
        <fullName evidence="3">glucan endo-1,3-beta-D-glucosidase</fullName>
        <ecNumber evidence="3">3.2.1.39</ecNumber>
    </recommendedName>
    <alternativeName>
        <fullName evidence="8">(1-&gt;3)-beta-glucan endohydrolase</fullName>
    </alternativeName>
    <alternativeName>
        <fullName evidence="9">Beta-1,3-endoglucanase</fullName>
    </alternativeName>
</protein>
<dbReference type="SUPFAM" id="SSF51445">
    <property type="entry name" value="(Trans)glycosidases"/>
    <property type="match status" value="1"/>
</dbReference>
<evidence type="ECO:0000259" key="12">
    <source>
        <dbReference type="SMART" id="SM00768"/>
    </source>
</evidence>
<evidence type="ECO:0000256" key="2">
    <source>
        <dbReference type="ARBA" id="ARBA00008773"/>
    </source>
</evidence>
<evidence type="ECO:0000313" key="14">
    <source>
        <dbReference type="Proteomes" id="UP001359559"/>
    </source>
</evidence>
<evidence type="ECO:0000256" key="11">
    <source>
        <dbReference type="RuleBase" id="RU004336"/>
    </source>
</evidence>
<feature type="domain" description="X8" evidence="12">
    <location>
        <begin position="482"/>
        <end position="567"/>
    </location>
</feature>
<sequence>MACERARSFFLLHPSLFELTRVRELRPPNNGSLKMNFDAVNASNSSTGFGLVIRDHECKCLVAANYNVLCFEVGFEMLYDWDVSQLFVETDYQRLVHAIEREASGSLVGEMSPLAIFLVYLLSLSRAKASSNIGVNYGQLGNNLPSPYRSIELLTSIKAGSVKLYDANLEILRLLSTTNLKVSIMIPNHEISGIAANQSIANEWVRNNVLPYHPKTMIRYLLVGNEVLSINSEQGHQMWHDLVPAMRSIKRSLKVYNIRGIKIGTPLAMDAMQSTFPPSSSAFRPDIRDTVMAPMLNFLNRTNSFLFIDTYPYFPWSQNPDSINLDFALFRGSFSTTDPYSGLIYTNLLDQMLDSLTFAMSKLGYPNIHIVISETGWPNYGNIEEPGANIYNAATYNRNLIQRMTAKPPIGTPARPGFQIPTFIFSLFDENQKPGPGTERHWGMLHPNGTQIYDIDLTGKKPVTNCAPLPAPENNTPYKGKVWCVAAKEANEMELEAALSSICNEENMNCDALAPGRECYQQAKVKEHASYVFSSHWAKFRTQGATCHLNGLAEQTTRDPSELSFSFLTSSHPVYIEIISLNSFNFVHFITRSRFLQVPKCHTLNIGKVQDHSSKEDFTSRCTMTNINNSSFLVQQ</sequence>
<evidence type="ECO:0000256" key="9">
    <source>
        <dbReference type="ARBA" id="ARBA00033417"/>
    </source>
</evidence>
<keyword evidence="4" id="KW-0732">Signal</keyword>
<evidence type="ECO:0000256" key="3">
    <source>
        <dbReference type="ARBA" id="ARBA00012780"/>
    </source>
</evidence>
<evidence type="ECO:0000256" key="4">
    <source>
        <dbReference type="ARBA" id="ARBA00022729"/>
    </source>
</evidence>
<evidence type="ECO:0000256" key="6">
    <source>
        <dbReference type="ARBA" id="ARBA00023157"/>
    </source>
</evidence>
<dbReference type="Pfam" id="PF00332">
    <property type="entry name" value="Glyco_hydro_17"/>
    <property type="match status" value="1"/>
</dbReference>
<keyword evidence="14" id="KW-1185">Reference proteome</keyword>
<accession>A0AAN9KPT5</accession>
<dbReference type="Proteomes" id="UP001359559">
    <property type="component" value="Unassembled WGS sequence"/>
</dbReference>
<evidence type="ECO:0000256" key="10">
    <source>
        <dbReference type="RuleBase" id="RU004335"/>
    </source>
</evidence>
<evidence type="ECO:0000256" key="8">
    <source>
        <dbReference type="ARBA" id="ARBA00033335"/>
    </source>
</evidence>
<keyword evidence="7 11" id="KW-0326">Glycosidase</keyword>
<dbReference type="PANTHER" id="PTHR32227">
    <property type="entry name" value="GLUCAN ENDO-1,3-BETA-GLUCOSIDASE BG1-RELATED-RELATED"/>
    <property type="match status" value="1"/>
</dbReference>
<dbReference type="SMART" id="SM00768">
    <property type="entry name" value="X8"/>
    <property type="match status" value="1"/>
</dbReference>
<reference evidence="13 14" key="1">
    <citation type="submission" date="2024-01" db="EMBL/GenBank/DDBJ databases">
        <title>The genomes of 5 underutilized Papilionoideae crops provide insights into root nodulation and disease resistance.</title>
        <authorList>
            <person name="Yuan L."/>
        </authorList>
    </citation>
    <scope>NUCLEOTIDE SEQUENCE [LARGE SCALE GENOMIC DNA]</scope>
    <source>
        <strain evidence="13">LY-2023</strain>
        <tissue evidence="13">Leaf</tissue>
    </source>
</reference>
<proteinExistence type="inferred from homology"/>
<dbReference type="Gene3D" id="1.20.58.1040">
    <property type="match status" value="1"/>
</dbReference>
<organism evidence="13 14">
    <name type="scientific">Clitoria ternatea</name>
    <name type="common">Butterfly pea</name>
    <dbReference type="NCBI Taxonomy" id="43366"/>
    <lineage>
        <taxon>Eukaryota</taxon>
        <taxon>Viridiplantae</taxon>
        <taxon>Streptophyta</taxon>
        <taxon>Embryophyta</taxon>
        <taxon>Tracheophyta</taxon>
        <taxon>Spermatophyta</taxon>
        <taxon>Magnoliopsida</taxon>
        <taxon>eudicotyledons</taxon>
        <taxon>Gunneridae</taxon>
        <taxon>Pentapetalae</taxon>
        <taxon>rosids</taxon>
        <taxon>fabids</taxon>
        <taxon>Fabales</taxon>
        <taxon>Fabaceae</taxon>
        <taxon>Papilionoideae</taxon>
        <taxon>50 kb inversion clade</taxon>
        <taxon>NPAAA clade</taxon>
        <taxon>indigoferoid/millettioid clade</taxon>
        <taxon>Phaseoleae</taxon>
        <taxon>Clitoria</taxon>
    </lineage>
</organism>
<dbReference type="Pfam" id="PF07983">
    <property type="entry name" value="X8"/>
    <property type="match status" value="1"/>
</dbReference>
<dbReference type="InterPro" id="IPR012946">
    <property type="entry name" value="X8"/>
</dbReference>
<keyword evidence="6" id="KW-1015">Disulfide bond</keyword>
<dbReference type="Gene3D" id="3.20.20.80">
    <property type="entry name" value="Glycosidases"/>
    <property type="match status" value="1"/>
</dbReference>
<evidence type="ECO:0000256" key="7">
    <source>
        <dbReference type="ARBA" id="ARBA00023295"/>
    </source>
</evidence>
<dbReference type="GO" id="GO:0042973">
    <property type="term" value="F:glucan endo-1,3-beta-D-glucosidase activity"/>
    <property type="evidence" value="ECO:0007669"/>
    <property type="project" value="UniProtKB-EC"/>
</dbReference>
<evidence type="ECO:0000256" key="5">
    <source>
        <dbReference type="ARBA" id="ARBA00022801"/>
    </source>
</evidence>
<dbReference type="AlphaFoldDB" id="A0AAN9KPT5"/>
<evidence type="ECO:0000313" key="13">
    <source>
        <dbReference type="EMBL" id="KAK7319764.1"/>
    </source>
</evidence>
<name>A0AAN9KPT5_CLITE</name>
<comment type="caution">
    <text evidence="13">The sequence shown here is derived from an EMBL/GenBank/DDBJ whole genome shotgun (WGS) entry which is preliminary data.</text>
</comment>
<dbReference type="InterPro" id="IPR000490">
    <property type="entry name" value="Glyco_hydro_17"/>
</dbReference>
<dbReference type="InterPro" id="IPR044965">
    <property type="entry name" value="Glyco_hydro_17_plant"/>
</dbReference>
<evidence type="ECO:0000256" key="1">
    <source>
        <dbReference type="ARBA" id="ARBA00000382"/>
    </source>
</evidence>
<dbReference type="InterPro" id="IPR017853">
    <property type="entry name" value="GH"/>
</dbReference>
<dbReference type="EC" id="3.2.1.39" evidence="3"/>
<dbReference type="PROSITE" id="PS00587">
    <property type="entry name" value="GLYCOSYL_HYDROL_F17"/>
    <property type="match status" value="1"/>
</dbReference>
<dbReference type="FunFam" id="3.20.20.80:FF:000005">
    <property type="entry name" value="Glucan endo-1,3-beta-glucosidase 14"/>
    <property type="match status" value="1"/>
</dbReference>
<keyword evidence="5 11" id="KW-0378">Hydrolase</keyword>
<gene>
    <name evidence="13" type="ORF">RJT34_04489</name>
</gene>
<comment type="catalytic activity">
    <reaction evidence="1">
        <text>Hydrolysis of (1-&gt;3)-beta-D-glucosidic linkages in (1-&gt;3)-beta-D-glucans.</text>
        <dbReference type="EC" id="3.2.1.39"/>
    </reaction>
</comment>
<dbReference type="EMBL" id="JAYKXN010000001">
    <property type="protein sequence ID" value="KAK7319764.1"/>
    <property type="molecule type" value="Genomic_DNA"/>
</dbReference>
<dbReference type="GO" id="GO:0005975">
    <property type="term" value="P:carbohydrate metabolic process"/>
    <property type="evidence" value="ECO:0007669"/>
    <property type="project" value="InterPro"/>
</dbReference>